<feature type="region of interest" description="Disordered" evidence="1">
    <location>
        <begin position="174"/>
        <end position="235"/>
    </location>
</feature>
<feature type="signal peptide" evidence="2">
    <location>
        <begin position="1"/>
        <end position="24"/>
    </location>
</feature>
<organism evidence="3 4">
    <name type="scientific">Alteraurantiacibacter buctensis</name>
    <dbReference type="NCBI Taxonomy" id="1503981"/>
    <lineage>
        <taxon>Bacteria</taxon>
        <taxon>Pseudomonadati</taxon>
        <taxon>Pseudomonadota</taxon>
        <taxon>Alphaproteobacteria</taxon>
        <taxon>Sphingomonadales</taxon>
        <taxon>Erythrobacteraceae</taxon>
        <taxon>Alteraurantiacibacter</taxon>
    </lineage>
</organism>
<evidence type="ECO:0000313" key="4">
    <source>
        <dbReference type="Proteomes" id="UP000466966"/>
    </source>
</evidence>
<dbReference type="InterPro" id="IPR036412">
    <property type="entry name" value="HAD-like_sf"/>
</dbReference>
<dbReference type="AlphaFoldDB" id="A0A844YVD4"/>
<evidence type="ECO:0000256" key="2">
    <source>
        <dbReference type="SAM" id="SignalP"/>
    </source>
</evidence>
<feature type="chain" id="PRO_5032922339" description="Acid phosphatase" evidence="2">
    <location>
        <begin position="25"/>
        <end position="449"/>
    </location>
</feature>
<comment type="caution">
    <text evidence="3">The sequence shown here is derived from an EMBL/GenBank/DDBJ whole genome shotgun (WGS) entry which is preliminary data.</text>
</comment>
<gene>
    <name evidence="3" type="ORF">GRI99_04315</name>
</gene>
<protein>
    <recommendedName>
        <fullName evidence="5">Acid phosphatase</fullName>
    </recommendedName>
</protein>
<dbReference type="SUPFAM" id="SSF56784">
    <property type="entry name" value="HAD-like"/>
    <property type="match status" value="1"/>
</dbReference>
<feature type="compositionally biased region" description="Low complexity" evidence="1">
    <location>
        <begin position="185"/>
        <end position="206"/>
    </location>
</feature>
<dbReference type="Gene3D" id="3.40.50.1000">
    <property type="entry name" value="HAD superfamily/HAD-like"/>
    <property type="match status" value="1"/>
</dbReference>
<keyword evidence="4" id="KW-1185">Reference proteome</keyword>
<name>A0A844YVD4_9SPHN</name>
<sequence length="449" mass="45389">MGKRGSGRYLRLAGVLLGACALSACNSPFNILARLDGPYISPERRAEIAYRAAVERQRLESEAAAGAAASAPAPAPAPVVVQSAPLASQPLASPPVAQARAELPPAPAPAPVIAAAPVPAPTLAPAPAPTPTPAPAPVLAAPASPISPAAGLMGPVATREPAPAPLETRLPSAFDLTPAQPAPPRRAAQPAAQVASPAPAPVVGAPVPAPAPAPAAPALAATPAPAPAAPPATRDLQRAAAAAGLAVVSALPSPDAAAADALPGQSGDALRAFYDFALERLEAMPAAGSRQSMLLADPSSLDPELQRCGNLPPAVLIDLDPGNGLLPLVSTDSASPELARYLGLLRERGVTVYWISGHAPNAASQIRQRLVASGLDPSGTDPLIVTRFAGESKQARRYGLGTSNCLLAMMGDQRGDFDELYDYVLDPIMAAPLEEHVNNGWFLAPPPLD</sequence>
<keyword evidence="2" id="KW-0732">Signal</keyword>
<dbReference type="InterPro" id="IPR023214">
    <property type="entry name" value="HAD_sf"/>
</dbReference>
<evidence type="ECO:0000256" key="1">
    <source>
        <dbReference type="SAM" id="MobiDB-lite"/>
    </source>
</evidence>
<dbReference type="Proteomes" id="UP000466966">
    <property type="component" value="Unassembled WGS sequence"/>
</dbReference>
<proteinExistence type="predicted"/>
<dbReference type="EMBL" id="WTYV01000001">
    <property type="protein sequence ID" value="MXO70858.1"/>
    <property type="molecule type" value="Genomic_DNA"/>
</dbReference>
<accession>A0A844YVD4</accession>
<reference evidence="3 4" key="1">
    <citation type="submission" date="2019-12" db="EMBL/GenBank/DDBJ databases">
        <title>Genomic-based taxomic classification of the family Erythrobacteraceae.</title>
        <authorList>
            <person name="Xu L."/>
        </authorList>
    </citation>
    <scope>NUCLEOTIDE SEQUENCE [LARGE SCALE GENOMIC DNA]</scope>
    <source>
        <strain evidence="3 4">M0322</strain>
    </source>
</reference>
<evidence type="ECO:0000313" key="3">
    <source>
        <dbReference type="EMBL" id="MXO70858.1"/>
    </source>
</evidence>
<dbReference type="OrthoDB" id="193314at2"/>
<dbReference type="RefSeq" id="WP_160770721.1">
    <property type="nucleotide sequence ID" value="NZ_WTYV01000001.1"/>
</dbReference>
<evidence type="ECO:0008006" key="5">
    <source>
        <dbReference type="Google" id="ProtNLM"/>
    </source>
</evidence>
<dbReference type="PROSITE" id="PS51257">
    <property type="entry name" value="PROKAR_LIPOPROTEIN"/>
    <property type="match status" value="1"/>
</dbReference>